<keyword evidence="3" id="KW-1185">Reference proteome</keyword>
<dbReference type="AlphaFoldDB" id="A0A081NGJ0"/>
<comment type="caution">
    <text evidence="2">The sequence shown here is derived from an EMBL/GenBank/DDBJ whole genome shotgun (WGS) entry which is preliminary data.</text>
</comment>
<sequence>MKIFALTILILLSESSYSQNYQTRDINRATIIARNLFIRAVAGLSSELALIANYVFRIEEITNNPLKLLILDRIFLDEDNFIAVYDLFLHLGYENTIIALQTVINTLFESYYDVNNIPDDVILFRLEDYL</sequence>
<evidence type="ECO:0000313" key="3">
    <source>
        <dbReference type="Proteomes" id="UP000028073"/>
    </source>
</evidence>
<evidence type="ECO:0000313" key="1">
    <source>
        <dbReference type="EMBL" id="KEQ11541.1"/>
    </source>
</evidence>
<proteinExistence type="predicted"/>
<evidence type="ECO:0000313" key="2">
    <source>
        <dbReference type="EMBL" id="KEQ17563.1"/>
    </source>
</evidence>
<gene>
    <name evidence="2" type="ORF">GZ78_17655</name>
    <name evidence="1" type="ORF">GZ78_28810</name>
</gene>
<organism evidence="2 3">
    <name type="scientific">Endozoicomonas numazuensis</name>
    <dbReference type="NCBI Taxonomy" id="1137799"/>
    <lineage>
        <taxon>Bacteria</taxon>
        <taxon>Pseudomonadati</taxon>
        <taxon>Pseudomonadota</taxon>
        <taxon>Gammaproteobacteria</taxon>
        <taxon>Oceanospirillales</taxon>
        <taxon>Endozoicomonadaceae</taxon>
        <taxon>Endozoicomonas</taxon>
    </lineage>
</organism>
<dbReference type="EMBL" id="JOKH01000014">
    <property type="protein sequence ID" value="KEQ11541.1"/>
    <property type="molecule type" value="Genomic_DNA"/>
</dbReference>
<dbReference type="Proteomes" id="UP000028073">
    <property type="component" value="Unassembled WGS sequence"/>
</dbReference>
<accession>A0A081NGJ0</accession>
<protein>
    <submittedName>
        <fullName evidence="2">Uncharacterized protein</fullName>
    </submittedName>
</protein>
<dbReference type="EMBL" id="JOKH01000003">
    <property type="protein sequence ID" value="KEQ17563.1"/>
    <property type="molecule type" value="Genomic_DNA"/>
</dbReference>
<dbReference type="RefSeq" id="WP_034837975.1">
    <property type="nucleotide sequence ID" value="NZ_JOKH01000003.1"/>
</dbReference>
<reference evidence="2 3" key="1">
    <citation type="submission" date="2014-06" db="EMBL/GenBank/DDBJ databases">
        <title>Whole Genome Sequences of Three Symbiotic Endozoicomonas Bacteria.</title>
        <authorList>
            <person name="Neave M.J."/>
            <person name="Apprill A."/>
            <person name="Voolstra C.R."/>
        </authorList>
    </citation>
    <scope>NUCLEOTIDE SEQUENCE [LARGE SCALE GENOMIC DNA]</scope>
    <source>
        <strain evidence="2 3">DSM 25634</strain>
    </source>
</reference>
<name>A0A081NGJ0_9GAMM</name>